<accession>R7V1Y0</accession>
<dbReference type="InterPro" id="IPR008979">
    <property type="entry name" value="Galactose-bd-like_sf"/>
</dbReference>
<dbReference type="Gene3D" id="2.60.120.260">
    <property type="entry name" value="Galactose-binding domain-like"/>
    <property type="match status" value="1"/>
</dbReference>
<dbReference type="PANTHER" id="PTHR46806">
    <property type="entry name" value="F5/8 TYPE C DOMAIN-CONTAINING PROTEIN"/>
    <property type="match status" value="1"/>
</dbReference>
<keyword evidence="6" id="KW-1015">Disulfide bond</keyword>
<keyword evidence="7" id="KW-0732">Signal</keyword>
<keyword evidence="11" id="KW-1185">Reference proteome</keyword>
<dbReference type="GO" id="GO:0012505">
    <property type="term" value="C:endomembrane system"/>
    <property type="evidence" value="ECO:0007669"/>
    <property type="project" value="UniProtKB-SubCell"/>
</dbReference>
<sequence length="221" mass="24161">MKVASWILFYLRIVSSVAGCDVPVPLIWGVDGAENSQLLASSEASYESSAIMSRITSSTGWCPNPGDTDTWLEVSFGYLQTIVVIQILGSGSRNEYVTKYQLSYRTEGLDWNWYGSNGDTATFNGNTKPFVAVTHNFEPPLLATSLRIHPDEYSGAKTVRWELYGCNTIPVTPYGVTQQATTHGVTQSVTTHGVTDSTMVKAATDSGDLSVNIGSRYPYKY</sequence>
<evidence type="ECO:0000256" key="3">
    <source>
        <dbReference type="ARBA" id="ARBA00022525"/>
    </source>
</evidence>
<dbReference type="Pfam" id="PF00754">
    <property type="entry name" value="F5_F8_type_C"/>
    <property type="match status" value="1"/>
</dbReference>
<dbReference type="EMBL" id="KB298038">
    <property type="protein sequence ID" value="ELU09681.1"/>
    <property type="molecule type" value="Genomic_DNA"/>
</dbReference>
<dbReference type="GO" id="GO:0007155">
    <property type="term" value="P:cell adhesion"/>
    <property type="evidence" value="ECO:0007669"/>
    <property type="project" value="UniProtKB-KW"/>
</dbReference>
<evidence type="ECO:0000256" key="1">
    <source>
        <dbReference type="ARBA" id="ARBA00004184"/>
    </source>
</evidence>
<comment type="subcellular location">
    <subcellularLocation>
        <location evidence="1">Endomembrane system</location>
        <topology evidence="1">Peripheral membrane protein</topology>
    </subcellularLocation>
    <subcellularLocation>
        <location evidence="2">Secreted</location>
    </subcellularLocation>
</comment>
<evidence type="ECO:0000313" key="11">
    <source>
        <dbReference type="Proteomes" id="UP000014760"/>
    </source>
</evidence>
<keyword evidence="5" id="KW-0472">Membrane</keyword>
<dbReference type="Proteomes" id="UP000014760">
    <property type="component" value="Unassembled WGS sequence"/>
</dbReference>
<dbReference type="HOGENOM" id="CLU_1251692_0_0_1"/>
<evidence type="ECO:0000259" key="8">
    <source>
        <dbReference type="PROSITE" id="PS50022"/>
    </source>
</evidence>
<dbReference type="CDD" id="cd00057">
    <property type="entry name" value="FA58C"/>
    <property type="match status" value="1"/>
</dbReference>
<evidence type="ECO:0000256" key="7">
    <source>
        <dbReference type="SAM" id="SignalP"/>
    </source>
</evidence>
<reference evidence="10" key="3">
    <citation type="submission" date="2015-06" db="UniProtKB">
        <authorList>
            <consortium name="EnsemblMetazoa"/>
        </authorList>
    </citation>
    <scope>IDENTIFICATION</scope>
</reference>
<proteinExistence type="predicted"/>
<reference evidence="9 11" key="2">
    <citation type="journal article" date="2013" name="Nature">
        <title>Insights into bilaterian evolution from three spiralian genomes.</title>
        <authorList>
            <person name="Simakov O."/>
            <person name="Marletaz F."/>
            <person name="Cho S.J."/>
            <person name="Edsinger-Gonzales E."/>
            <person name="Havlak P."/>
            <person name="Hellsten U."/>
            <person name="Kuo D.H."/>
            <person name="Larsson T."/>
            <person name="Lv J."/>
            <person name="Arendt D."/>
            <person name="Savage R."/>
            <person name="Osoegawa K."/>
            <person name="de Jong P."/>
            <person name="Grimwood J."/>
            <person name="Chapman J.A."/>
            <person name="Shapiro H."/>
            <person name="Aerts A."/>
            <person name="Otillar R.P."/>
            <person name="Terry A.Y."/>
            <person name="Boore J.L."/>
            <person name="Grigoriev I.V."/>
            <person name="Lindberg D.R."/>
            <person name="Seaver E.C."/>
            <person name="Weisblat D.A."/>
            <person name="Putnam N.H."/>
            <person name="Rokhsar D.S."/>
        </authorList>
    </citation>
    <scope>NUCLEOTIDE SEQUENCE</scope>
    <source>
        <strain evidence="9 11">I ESC-2004</strain>
    </source>
</reference>
<feature type="domain" description="F5/8 type C" evidence="8">
    <location>
        <begin position="20"/>
        <end position="166"/>
    </location>
</feature>
<keyword evidence="3" id="KW-0964">Secreted</keyword>
<dbReference type="STRING" id="283909.R7V1Y0"/>
<evidence type="ECO:0000313" key="9">
    <source>
        <dbReference type="EMBL" id="ELU09681.1"/>
    </source>
</evidence>
<dbReference type="FunFam" id="2.60.120.260:FF:000016">
    <property type="entry name" value="Contactin-associated protein-like 4 isoform 1"/>
    <property type="match status" value="1"/>
</dbReference>
<dbReference type="PROSITE" id="PS50022">
    <property type="entry name" value="FA58C_3"/>
    <property type="match status" value="1"/>
</dbReference>
<dbReference type="OMA" id="DYTESGH"/>
<organism evidence="9">
    <name type="scientific">Capitella teleta</name>
    <name type="common">Polychaete worm</name>
    <dbReference type="NCBI Taxonomy" id="283909"/>
    <lineage>
        <taxon>Eukaryota</taxon>
        <taxon>Metazoa</taxon>
        <taxon>Spiralia</taxon>
        <taxon>Lophotrochozoa</taxon>
        <taxon>Annelida</taxon>
        <taxon>Polychaeta</taxon>
        <taxon>Sedentaria</taxon>
        <taxon>Scolecida</taxon>
        <taxon>Capitellidae</taxon>
        <taxon>Capitella</taxon>
    </lineage>
</organism>
<dbReference type="SMART" id="SM00231">
    <property type="entry name" value="FA58C"/>
    <property type="match status" value="1"/>
</dbReference>
<name>R7V1Y0_CAPTE</name>
<evidence type="ECO:0000256" key="5">
    <source>
        <dbReference type="ARBA" id="ARBA00023136"/>
    </source>
</evidence>
<keyword evidence="4" id="KW-0130">Cell adhesion</keyword>
<protein>
    <recommendedName>
        <fullName evidence="8">F5/8 type C domain-containing protein</fullName>
    </recommendedName>
</protein>
<dbReference type="AlphaFoldDB" id="R7V1Y0"/>
<gene>
    <name evidence="9" type="ORF">CAPTEDRAFT_208335</name>
</gene>
<dbReference type="GO" id="GO:0005886">
    <property type="term" value="C:plasma membrane"/>
    <property type="evidence" value="ECO:0007669"/>
    <property type="project" value="TreeGrafter"/>
</dbReference>
<dbReference type="OrthoDB" id="10028859at2759"/>
<dbReference type="InterPro" id="IPR000421">
    <property type="entry name" value="FA58C"/>
</dbReference>
<dbReference type="InterPro" id="IPR050633">
    <property type="entry name" value="Neuropilin_MCO_CoagFactor"/>
</dbReference>
<evidence type="ECO:0000313" key="10">
    <source>
        <dbReference type="EnsemblMetazoa" id="CapteP208335"/>
    </source>
</evidence>
<evidence type="ECO:0000256" key="6">
    <source>
        <dbReference type="ARBA" id="ARBA00023157"/>
    </source>
</evidence>
<feature type="chain" id="PRO_5008788579" description="F5/8 type C domain-containing protein" evidence="7">
    <location>
        <begin position="20"/>
        <end position="221"/>
    </location>
</feature>
<dbReference type="EnsemblMetazoa" id="CapteT208335">
    <property type="protein sequence ID" value="CapteP208335"/>
    <property type="gene ID" value="CapteG208335"/>
</dbReference>
<dbReference type="SUPFAM" id="SSF49785">
    <property type="entry name" value="Galactose-binding domain-like"/>
    <property type="match status" value="1"/>
</dbReference>
<reference evidence="11" key="1">
    <citation type="submission" date="2012-12" db="EMBL/GenBank/DDBJ databases">
        <authorList>
            <person name="Hellsten U."/>
            <person name="Grimwood J."/>
            <person name="Chapman J.A."/>
            <person name="Shapiro H."/>
            <person name="Aerts A."/>
            <person name="Otillar R.P."/>
            <person name="Terry A.Y."/>
            <person name="Boore J.L."/>
            <person name="Simakov O."/>
            <person name="Marletaz F."/>
            <person name="Cho S.-J."/>
            <person name="Edsinger-Gonzales E."/>
            <person name="Havlak P."/>
            <person name="Kuo D.-H."/>
            <person name="Larsson T."/>
            <person name="Lv J."/>
            <person name="Arendt D."/>
            <person name="Savage R."/>
            <person name="Osoegawa K."/>
            <person name="de Jong P."/>
            <person name="Lindberg D.R."/>
            <person name="Seaver E.C."/>
            <person name="Weisblat D.A."/>
            <person name="Putnam N.H."/>
            <person name="Grigoriev I.V."/>
            <person name="Rokhsar D.S."/>
        </authorList>
    </citation>
    <scope>NUCLEOTIDE SEQUENCE</scope>
    <source>
        <strain evidence="11">I ESC-2004</strain>
    </source>
</reference>
<dbReference type="EMBL" id="AMQN01006292">
    <property type="status" value="NOT_ANNOTATED_CDS"/>
    <property type="molecule type" value="Genomic_DNA"/>
</dbReference>
<evidence type="ECO:0000256" key="4">
    <source>
        <dbReference type="ARBA" id="ARBA00022889"/>
    </source>
</evidence>
<dbReference type="GO" id="GO:0005576">
    <property type="term" value="C:extracellular region"/>
    <property type="evidence" value="ECO:0007669"/>
    <property type="project" value="UniProtKB-SubCell"/>
</dbReference>
<evidence type="ECO:0000256" key="2">
    <source>
        <dbReference type="ARBA" id="ARBA00004613"/>
    </source>
</evidence>
<feature type="signal peptide" evidence="7">
    <location>
        <begin position="1"/>
        <end position="19"/>
    </location>
</feature>
<dbReference type="GO" id="GO:0038023">
    <property type="term" value="F:signaling receptor activity"/>
    <property type="evidence" value="ECO:0007669"/>
    <property type="project" value="TreeGrafter"/>
</dbReference>
<dbReference type="PANTHER" id="PTHR46806:SF5">
    <property type="entry name" value="F5_8 TYPE C DOMAIN-CONTAINING PROTEIN"/>
    <property type="match status" value="1"/>
</dbReference>